<evidence type="ECO:0000256" key="2">
    <source>
        <dbReference type="SAM" id="SignalP"/>
    </source>
</evidence>
<keyword evidence="2" id="KW-0732">Signal</keyword>
<feature type="region of interest" description="Disordered" evidence="1">
    <location>
        <begin position="94"/>
        <end position="118"/>
    </location>
</feature>
<dbReference type="Proteomes" id="UP000237105">
    <property type="component" value="Unassembled WGS sequence"/>
</dbReference>
<gene>
    <name evidence="3" type="ORF">PanWU01x14_338210</name>
</gene>
<feature type="compositionally biased region" description="Acidic residues" evidence="1">
    <location>
        <begin position="67"/>
        <end position="76"/>
    </location>
</feature>
<feature type="signal peptide" evidence="2">
    <location>
        <begin position="1"/>
        <end position="23"/>
    </location>
</feature>
<dbReference type="AlphaFoldDB" id="A0A2P5AFC2"/>
<sequence>MVPTIFILVRNMFQAIALLRVRGQLVEGPCEVATQKYRQITTTTLIVMMILPSTGCEGRIEHGGDDHDGEEEEEEEAKMEFIFQINEHGFGTQLHEEKGQKGGPNNIDSSLSSFIPLQ</sequence>
<accession>A0A2P5AFC2</accession>
<evidence type="ECO:0000313" key="3">
    <source>
        <dbReference type="EMBL" id="PON35224.1"/>
    </source>
</evidence>
<comment type="caution">
    <text evidence="3">The sequence shown here is derived from an EMBL/GenBank/DDBJ whole genome shotgun (WGS) entry which is preliminary data.</text>
</comment>
<name>A0A2P5AFC2_PARAD</name>
<protein>
    <submittedName>
        <fullName evidence="3">Uncharacterized protein</fullName>
    </submittedName>
</protein>
<feature type="chain" id="PRO_5015203310" evidence="2">
    <location>
        <begin position="24"/>
        <end position="118"/>
    </location>
</feature>
<keyword evidence="4" id="KW-1185">Reference proteome</keyword>
<feature type="region of interest" description="Disordered" evidence="1">
    <location>
        <begin position="57"/>
        <end position="76"/>
    </location>
</feature>
<dbReference type="EMBL" id="JXTB01000621">
    <property type="protein sequence ID" value="PON35224.1"/>
    <property type="molecule type" value="Genomic_DNA"/>
</dbReference>
<evidence type="ECO:0000313" key="4">
    <source>
        <dbReference type="Proteomes" id="UP000237105"/>
    </source>
</evidence>
<evidence type="ECO:0000256" key="1">
    <source>
        <dbReference type="SAM" id="MobiDB-lite"/>
    </source>
</evidence>
<organism evidence="3 4">
    <name type="scientific">Parasponia andersonii</name>
    <name type="common">Sponia andersonii</name>
    <dbReference type="NCBI Taxonomy" id="3476"/>
    <lineage>
        <taxon>Eukaryota</taxon>
        <taxon>Viridiplantae</taxon>
        <taxon>Streptophyta</taxon>
        <taxon>Embryophyta</taxon>
        <taxon>Tracheophyta</taxon>
        <taxon>Spermatophyta</taxon>
        <taxon>Magnoliopsida</taxon>
        <taxon>eudicotyledons</taxon>
        <taxon>Gunneridae</taxon>
        <taxon>Pentapetalae</taxon>
        <taxon>rosids</taxon>
        <taxon>fabids</taxon>
        <taxon>Rosales</taxon>
        <taxon>Cannabaceae</taxon>
        <taxon>Parasponia</taxon>
    </lineage>
</organism>
<feature type="compositionally biased region" description="Polar residues" evidence="1">
    <location>
        <begin position="106"/>
        <end position="118"/>
    </location>
</feature>
<proteinExistence type="predicted"/>
<reference evidence="4" key="1">
    <citation type="submission" date="2016-06" db="EMBL/GenBank/DDBJ databases">
        <title>Parallel loss of symbiosis genes in relatives of nitrogen-fixing non-legume Parasponia.</title>
        <authorList>
            <person name="Van Velzen R."/>
            <person name="Holmer R."/>
            <person name="Bu F."/>
            <person name="Rutten L."/>
            <person name="Van Zeijl A."/>
            <person name="Liu W."/>
            <person name="Santuari L."/>
            <person name="Cao Q."/>
            <person name="Sharma T."/>
            <person name="Shen D."/>
            <person name="Roswanjaya Y."/>
            <person name="Wardhani T."/>
            <person name="Kalhor M.S."/>
            <person name="Jansen J."/>
            <person name="Van den Hoogen J."/>
            <person name="Gungor B."/>
            <person name="Hartog M."/>
            <person name="Hontelez J."/>
            <person name="Verver J."/>
            <person name="Yang W.-C."/>
            <person name="Schijlen E."/>
            <person name="Repin R."/>
            <person name="Schilthuizen M."/>
            <person name="Schranz E."/>
            <person name="Heidstra R."/>
            <person name="Miyata K."/>
            <person name="Fedorova E."/>
            <person name="Kohlen W."/>
            <person name="Bisseling T."/>
            <person name="Smit S."/>
            <person name="Geurts R."/>
        </authorList>
    </citation>
    <scope>NUCLEOTIDE SEQUENCE [LARGE SCALE GENOMIC DNA]</scope>
    <source>
        <strain evidence="4">cv. WU1-14</strain>
    </source>
</reference>